<dbReference type="Proteomes" id="UP000887565">
    <property type="component" value="Unplaced"/>
</dbReference>
<evidence type="ECO:0000313" key="2">
    <source>
        <dbReference type="WBParaSite" id="nRc.2.0.1.t42579-RA"/>
    </source>
</evidence>
<accession>A0A915KWP2</accession>
<organism evidence="1 2">
    <name type="scientific">Romanomermis culicivorax</name>
    <name type="common">Nematode worm</name>
    <dbReference type="NCBI Taxonomy" id="13658"/>
    <lineage>
        <taxon>Eukaryota</taxon>
        <taxon>Metazoa</taxon>
        <taxon>Ecdysozoa</taxon>
        <taxon>Nematoda</taxon>
        <taxon>Enoplea</taxon>
        <taxon>Dorylaimia</taxon>
        <taxon>Mermithida</taxon>
        <taxon>Mermithoidea</taxon>
        <taxon>Mermithidae</taxon>
        <taxon>Romanomermis</taxon>
    </lineage>
</organism>
<dbReference type="WBParaSite" id="nRc.2.0.1.t42579-RA">
    <property type="protein sequence ID" value="nRc.2.0.1.t42579-RA"/>
    <property type="gene ID" value="nRc.2.0.1.g42579"/>
</dbReference>
<keyword evidence="1" id="KW-1185">Reference proteome</keyword>
<proteinExistence type="predicted"/>
<sequence>MFTSLLSKKKRLIQRLWKMRRSCFCRDSSTKNLDESCEILCKFLAKYYPKNDWLLEKYDLKELFFDVLNHFTTENLEILLEELSSNDGKVCPCLTISDAEWSKKSKILSKKLSKLENLRLIKHLLFHFFVLNLKGTKNKVEDEKLNFTDRDQSCDTKNLQFMTLPWCSCDNGLNSICLNPFHVALSHSNNEKIMFNHVGETIESGETENDLHSIDYNDAIHES</sequence>
<dbReference type="AlphaFoldDB" id="A0A915KWP2"/>
<evidence type="ECO:0000313" key="1">
    <source>
        <dbReference type="Proteomes" id="UP000887565"/>
    </source>
</evidence>
<protein>
    <submittedName>
        <fullName evidence="2">Uncharacterized protein</fullName>
    </submittedName>
</protein>
<name>A0A915KWP2_ROMCU</name>
<reference evidence="2" key="1">
    <citation type="submission" date="2022-11" db="UniProtKB">
        <authorList>
            <consortium name="WormBaseParasite"/>
        </authorList>
    </citation>
    <scope>IDENTIFICATION</scope>
</reference>